<dbReference type="InterPro" id="IPR034204">
    <property type="entry name" value="PfSUB1-like_cat_dom"/>
</dbReference>
<dbReference type="GO" id="GO:0004252">
    <property type="term" value="F:serine-type endopeptidase activity"/>
    <property type="evidence" value="ECO:0007669"/>
    <property type="project" value="UniProtKB-UniRule"/>
</dbReference>
<dbReference type="InterPro" id="IPR051048">
    <property type="entry name" value="Peptidase_S8/S53_subtilisin"/>
</dbReference>
<keyword evidence="2 5" id="KW-0645">Protease</keyword>
<keyword evidence="4 5" id="KW-0720">Serine protease</keyword>
<evidence type="ECO:0000259" key="8">
    <source>
        <dbReference type="Pfam" id="PF00082"/>
    </source>
</evidence>
<evidence type="ECO:0000256" key="5">
    <source>
        <dbReference type="PROSITE-ProRule" id="PRU01240"/>
    </source>
</evidence>
<feature type="chain" id="PRO_5019145600" evidence="7">
    <location>
        <begin position="26"/>
        <end position="424"/>
    </location>
</feature>
<evidence type="ECO:0000313" key="9">
    <source>
        <dbReference type="EMBL" id="QAT42945.1"/>
    </source>
</evidence>
<dbReference type="Pfam" id="PF00082">
    <property type="entry name" value="Peptidase_S8"/>
    <property type="match status" value="1"/>
</dbReference>
<dbReference type="PANTHER" id="PTHR43399:SF4">
    <property type="entry name" value="CELL WALL-ASSOCIATED PROTEASE"/>
    <property type="match status" value="1"/>
</dbReference>
<dbReference type="InterPro" id="IPR015500">
    <property type="entry name" value="Peptidase_S8_subtilisin-rel"/>
</dbReference>
<dbReference type="AlphaFoldDB" id="A0A410PVJ5"/>
<feature type="signal peptide" evidence="7">
    <location>
        <begin position="1"/>
        <end position="25"/>
    </location>
</feature>
<organism evidence="9 10">
    <name type="scientific">Aminipila luticellarii</name>
    <dbReference type="NCBI Taxonomy" id="2507160"/>
    <lineage>
        <taxon>Bacteria</taxon>
        <taxon>Bacillati</taxon>
        <taxon>Bacillota</taxon>
        <taxon>Clostridia</taxon>
        <taxon>Peptostreptococcales</taxon>
        <taxon>Anaerovoracaceae</taxon>
        <taxon>Aminipila</taxon>
    </lineage>
</organism>
<dbReference type="PANTHER" id="PTHR43399">
    <property type="entry name" value="SUBTILISIN-RELATED"/>
    <property type="match status" value="1"/>
</dbReference>
<keyword evidence="3 5" id="KW-0378">Hydrolase</keyword>
<dbReference type="InterPro" id="IPR000209">
    <property type="entry name" value="Peptidase_S8/S53_dom"/>
</dbReference>
<evidence type="ECO:0000313" key="10">
    <source>
        <dbReference type="Proteomes" id="UP000287601"/>
    </source>
</evidence>
<dbReference type="PROSITE" id="PS51892">
    <property type="entry name" value="SUBTILASE"/>
    <property type="match status" value="1"/>
</dbReference>
<dbReference type="KEGG" id="amij:EQM06_06680"/>
<dbReference type="Proteomes" id="UP000287601">
    <property type="component" value="Chromosome"/>
</dbReference>
<evidence type="ECO:0000256" key="3">
    <source>
        <dbReference type="ARBA" id="ARBA00022801"/>
    </source>
</evidence>
<evidence type="ECO:0000256" key="1">
    <source>
        <dbReference type="ARBA" id="ARBA00011073"/>
    </source>
</evidence>
<dbReference type="OrthoDB" id="9798386at2"/>
<feature type="domain" description="Peptidase S8/S53" evidence="8">
    <location>
        <begin position="133"/>
        <end position="398"/>
    </location>
</feature>
<feature type="active site" description="Charge relay system" evidence="5">
    <location>
        <position position="141"/>
    </location>
</feature>
<reference evidence="9 10" key="1">
    <citation type="submission" date="2019-01" db="EMBL/GenBank/DDBJ databases">
        <title>Draft genomes of a novel of Aminipila strains.</title>
        <authorList>
            <person name="Ma S."/>
        </authorList>
    </citation>
    <scope>NUCLEOTIDE SEQUENCE [LARGE SCALE GENOMIC DNA]</scope>
    <source>
        <strain evidence="10">JN-39</strain>
    </source>
</reference>
<feature type="active site" description="Charge relay system" evidence="5">
    <location>
        <position position="198"/>
    </location>
</feature>
<dbReference type="CDD" id="cd07473">
    <property type="entry name" value="Peptidases_S8_Subtilisin_like"/>
    <property type="match status" value="1"/>
</dbReference>
<accession>A0A410PVJ5</accession>
<dbReference type="EMBL" id="CP035281">
    <property type="protein sequence ID" value="QAT42945.1"/>
    <property type="molecule type" value="Genomic_DNA"/>
</dbReference>
<dbReference type="RefSeq" id="WP_128745594.1">
    <property type="nucleotide sequence ID" value="NZ_CP035281.1"/>
</dbReference>
<proteinExistence type="inferred from homology"/>
<dbReference type="PROSITE" id="PS00136">
    <property type="entry name" value="SUBTILASE_ASP"/>
    <property type="match status" value="1"/>
</dbReference>
<dbReference type="PROSITE" id="PS00138">
    <property type="entry name" value="SUBTILASE_SER"/>
    <property type="match status" value="1"/>
</dbReference>
<comment type="similarity">
    <text evidence="1 5 6">Belongs to the peptidase S8 family.</text>
</comment>
<protein>
    <submittedName>
        <fullName evidence="9">Peptidase S8</fullName>
    </submittedName>
</protein>
<feature type="active site" description="Charge relay system" evidence="5">
    <location>
        <position position="362"/>
    </location>
</feature>
<evidence type="ECO:0000256" key="4">
    <source>
        <dbReference type="ARBA" id="ARBA00022825"/>
    </source>
</evidence>
<dbReference type="SUPFAM" id="SSF52743">
    <property type="entry name" value="Subtilisin-like"/>
    <property type="match status" value="1"/>
</dbReference>
<name>A0A410PVJ5_9FIRM</name>
<dbReference type="Gene3D" id="3.40.50.200">
    <property type="entry name" value="Peptidase S8/S53 domain"/>
    <property type="match status" value="1"/>
</dbReference>
<keyword evidence="7" id="KW-0732">Signal</keyword>
<sequence>MNKNNFLLWLFSAAFISSSLLPIQADSVFAGTDKLLTPQCVYYAAADKKSSVLTNDKMSSEQWALYNNGSFKIEEERNPFPVYEHTFKQPMNPGKWHKNAIHRNHSEKASAVSAEAGIDINISEAWDLYKSRRNVIIAMIDTGIDYNHEDLSDVMWINPDEIPGNGVDDDGNGYIDDIYGWNFYNGTNVIYTGEEDDHGTHGAGTITATKNNSVGISGIADEDAVSLMSLKVLGGEEGSGTTDSIIRAIQYAEENGASICNLSLGTTTYDRKLYDVMADSNMLFVVAAGNGDSDAGADLDYTPTYPAAFDLNNIISVANISYDGKLADNSNYGGSSVDIAAPGSYILSLTGDNGYAYMSGTSMAAPMVTAAAALVYTANEDLSLTDVKNVILANVTSLDSLSGKVSSGGMLNVGSALRYSMKKV</sequence>
<dbReference type="InterPro" id="IPR023827">
    <property type="entry name" value="Peptidase_S8_Asp-AS"/>
</dbReference>
<evidence type="ECO:0000256" key="2">
    <source>
        <dbReference type="ARBA" id="ARBA00022670"/>
    </source>
</evidence>
<dbReference type="PRINTS" id="PR00723">
    <property type="entry name" value="SUBTILISIN"/>
</dbReference>
<keyword evidence="10" id="KW-1185">Reference proteome</keyword>
<dbReference type="InterPro" id="IPR036852">
    <property type="entry name" value="Peptidase_S8/S53_dom_sf"/>
</dbReference>
<dbReference type="InterPro" id="IPR023828">
    <property type="entry name" value="Peptidase_S8_Ser-AS"/>
</dbReference>
<dbReference type="GO" id="GO:0006508">
    <property type="term" value="P:proteolysis"/>
    <property type="evidence" value="ECO:0007669"/>
    <property type="project" value="UniProtKB-KW"/>
</dbReference>
<gene>
    <name evidence="9" type="ORF">EQM06_06680</name>
</gene>
<evidence type="ECO:0000256" key="6">
    <source>
        <dbReference type="RuleBase" id="RU003355"/>
    </source>
</evidence>
<evidence type="ECO:0000256" key="7">
    <source>
        <dbReference type="SAM" id="SignalP"/>
    </source>
</evidence>